<organism evidence="1 2">
    <name type="scientific">Dentiscutata erythropus</name>
    <dbReference type="NCBI Taxonomy" id="1348616"/>
    <lineage>
        <taxon>Eukaryota</taxon>
        <taxon>Fungi</taxon>
        <taxon>Fungi incertae sedis</taxon>
        <taxon>Mucoromycota</taxon>
        <taxon>Glomeromycotina</taxon>
        <taxon>Glomeromycetes</taxon>
        <taxon>Diversisporales</taxon>
        <taxon>Gigasporaceae</taxon>
        <taxon>Dentiscutata</taxon>
    </lineage>
</organism>
<gene>
    <name evidence="1" type="ORF">DERYTH_LOCUS6886</name>
</gene>
<dbReference type="EMBL" id="CAJVPY010003215">
    <property type="protein sequence ID" value="CAG8585146.1"/>
    <property type="molecule type" value="Genomic_DNA"/>
</dbReference>
<protein>
    <submittedName>
        <fullName evidence="1">26181_t:CDS:1</fullName>
    </submittedName>
</protein>
<evidence type="ECO:0000313" key="2">
    <source>
        <dbReference type="Proteomes" id="UP000789405"/>
    </source>
</evidence>
<accession>A0A9N9BZC0</accession>
<proteinExistence type="predicted"/>
<dbReference type="AlphaFoldDB" id="A0A9N9BZC0"/>
<comment type="caution">
    <text evidence="1">The sequence shown here is derived from an EMBL/GenBank/DDBJ whole genome shotgun (WGS) entry which is preliminary data.</text>
</comment>
<sequence>MRNVSGEMVGSLVHLLGELSGSRKYLDRVYVIASSAYDLLPLISFFCELVAPALNAFRSHDLPSLRIK</sequence>
<reference evidence="1" key="1">
    <citation type="submission" date="2021-06" db="EMBL/GenBank/DDBJ databases">
        <authorList>
            <person name="Kallberg Y."/>
            <person name="Tangrot J."/>
            <person name="Rosling A."/>
        </authorList>
    </citation>
    <scope>NUCLEOTIDE SEQUENCE</scope>
    <source>
        <strain evidence="1">MA453B</strain>
    </source>
</reference>
<evidence type="ECO:0000313" key="1">
    <source>
        <dbReference type="EMBL" id="CAG8585146.1"/>
    </source>
</evidence>
<name>A0A9N9BZC0_9GLOM</name>
<dbReference type="Proteomes" id="UP000789405">
    <property type="component" value="Unassembled WGS sequence"/>
</dbReference>
<keyword evidence="2" id="KW-1185">Reference proteome</keyword>